<name>A0A1H2PSH7_9BURK</name>
<dbReference type="STRING" id="1770053.SAMN05216551_109223"/>
<keyword evidence="2" id="KW-0812">Transmembrane</keyword>
<dbReference type="PANTHER" id="PTHR43156:SF9">
    <property type="entry name" value="HAMP DOMAIN-CONTAINING PROTEIN"/>
    <property type="match status" value="1"/>
</dbReference>
<keyword evidence="5" id="KW-1185">Reference proteome</keyword>
<reference evidence="5" key="1">
    <citation type="submission" date="2016-09" db="EMBL/GenBank/DDBJ databases">
        <authorList>
            <person name="Varghese N."/>
            <person name="Submissions S."/>
        </authorList>
    </citation>
    <scope>NUCLEOTIDE SEQUENCE [LARGE SCALE GENOMIC DNA]</scope>
    <source>
        <strain evidence="5">JS23</strain>
    </source>
</reference>
<dbReference type="Gene3D" id="3.60.40.10">
    <property type="entry name" value="PPM-type phosphatase domain"/>
    <property type="match status" value="1"/>
</dbReference>
<evidence type="ECO:0000313" key="4">
    <source>
        <dbReference type="EMBL" id="SDV49896.1"/>
    </source>
</evidence>
<dbReference type="InterPro" id="IPR036457">
    <property type="entry name" value="PPM-type-like_dom_sf"/>
</dbReference>
<dbReference type="GO" id="GO:0016020">
    <property type="term" value="C:membrane"/>
    <property type="evidence" value="ECO:0007669"/>
    <property type="project" value="InterPro"/>
</dbReference>
<keyword evidence="1" id="KW-0378">Hydrolase</keyword>
<dbReference type="InterPro" id="IPR052016">
    <property type="entry name" value="Bact_Sigma-Reg"/>
</dbReference>
<accession>A0A1H2PSH7</accession>
<dbReference type="CDD" id="cd06225">
    <property type="entry name" value="HAMP"/>
    <property type="match status" value="1"/>
</dbReference>
<keyword evidence="2" id="KW-0472">Membrane</keyword>
<evidence type="ECO:0000259" key="3">
    <source>
        <dbReference type="PROSITE" id="PS50885"/>
    </source>
</evidence>
<dbReference type="Proteomes" id="UP000243719">
    <property type="component" value="Unassembled WGS sequence"/>
</dbReference>
<dbReference type="SMART" id="SM00304">
    <property type="entry name" value="HAMP"/>
    <property type="match status" value="1"/>
</dbReference>
<dbReference type="GO" id="GO:0016791">
    <property type="term" value="F:phosphatase activity"/>
    <property type="evidence" value="ECO:0007669"/>
    <property type="project" value="TreeGrafter"/>
</dbReference>
<dbReference type="GO" id="GO:0007165">
    <property type="term" value="P:signal transduction"/>
    <property type="evidence" value="ECO:0007669"/>
    <property type="project" value="InterPro"/>
</dbReference>
<proteinExistence type="predicted"/>
<dbReference type="AlphaFoldDB" id="A0A1H2PSH7"/>
<sequence>MACRYGLHRVGTLSVAFDPPSAVPASNTRSATGASLRTRFFVLFTLILLLVGALTWLAYRSAVDRLIGGLGIEYAQRQAAYERERIRAPMLREIALAQQLADSPAVLAWASDESDPAKRAAGLAELDSARRAFRDGSFFLINDGSLDYYFNDRDGHFTGQERRYRLDARNAADAWYFRMRESSAPFQINVNHDEALRVTKVWINVPLRQGGQWRGLVGTGVDLTEFINRFVDSGDASVGNLIINASGAVQAARDQSRIAFGSAAGAASRASDTIFAAMRDDASRSRLREALRRATAQPDEVRTLTVATQDGPRLLGIAYLPEMQWFVISAVRVEAIAGNARFVPILAIFAAALLLGLSLVAWLLETRVLRRVARLAGATRAFASGQEHEALRDINDDAGRTDDELGRLAGDFAAMARTVGDTLANLESRVAQRTAALADANQALAAERDAMRASLRYARALQHGVLPSPAALRRTLGDWMLHWQPLDEVGGDFFFVVESAGCRYVGIADCTGHGVPGALTSLVAYEVVRRELRAAGRDVPLADTVARIDSALRDVLNPADAPDDAPDHGVAIAVCRLGTVAPVADGDAGQAEFCGYGIDCHVLRPDGGLDIVDGARGGLGYRRRRPTPPAVHAFDVATDDRLYLCSDGILDQPGGERGFGFGRTRFAAWLQSQAHRPFAVQPDALTEALAAYAAQRGARQRDDQVVLGFFALPRGVAHAAASEGPSPMDRP</sequence>
<dbReference type="SMART" id="SM00331">
    <property type="entry name" value="PP2C_SIG"/>
    <property type="match status" value="1"/>
</dbReference>
<dbReference type="Pfam" id="PF07228">
    <property type="entry name" value="SpoIIE"/>
    <property type="match status" value="1"/>
</dbReference>
<dbReference type="PANTHER" id="PTHR43156">
    <property type="entry name" value="STAGE II SPORULATION PROTEIN E-RELATED"/>
    <property type="match status" value="1"/>
</dbReference>
<dbReference type="PROSITE" id="PS50885">
    <property type="entry name" value="HAMP"/>
    <property type="match status" value="1"/>
</dbReference>
<dbReference type="Gene3D" id="6.10.340.10">
    <property type="match status" value="1"/>
</dbReference>
<evidence type="ECO:0000256" key="2">
    <source>
        <dbReference type="SAM" id="Phobius"/>
    </source>
</evidence>
<protein>
    <submittedName>
        <fullName evidence="4">Serine phosphatase RsbU, regulator of sigma subunit</fullName>
    </submittedName>
</protein>
<keyword evidence="2" id="KW-1133">Transmembrane helix</keyword>
<feature type="domain" description="HAMP" evidence="3">
    <location>
        <begin position="366"/>
        <end position="424"/>
    </location>
</feature>
<feature type="transmembrane region" description="Helical" evidence="2">
    <location>
        <begin position="342"/>
        <end position="364"/>
    </location>
</feature>
<dbReference type="EMBL" id="FNLO01000009">
    <property type="protein sequence ID" value="SDV49896.1"/>
    <property type="molecule type" value="Genomic_DNA"/>
</dbReference>
<feature type="transmembrane region" description="Helical" evidence="2">
    <location>
        <begin position="40"/>
        <end position="59"/>
    </location>
</feature>
<dbReference type="InterPro" id="IPR001932">
    <property type="entry name" value="PPM-type_phosphatase-like_dom"/>
</dbReference>
<dbReference type="InterPro" id="IPR003660">
    <property type="entry name" value="HAMP_dom"/>
</dbReference>
<evidence type="ECO:0000256" key="1">
    <source>
        <dbReference type="ARBA" id="ARBA00022801"/>
    </source>
</evidence>
<evidence type="ECO:0000313" key="5">
    <source>
        <dbReference type="Proteomes" id="UP000243719"/>
    </source>
</evidence>
<organism evidence="4 5">
    <name type="scientific">Chitinasiproducens palmae</name>
    <dbReference type="NCBI Taxonomy" id="1770053"/>
    <lineage>
        <taxon>Bacteria</taxon>
        <taxon>Pseudomonadati</taxon>
        <taxon>Pseudomonadota</taxon>
        <taxon>Betaproteobacteria</taxon>
        <taxon>Burkholderiales</taxon>
        <taxon>Burkholderiaceae</taxon>
        <taxon>Chitinasiproducens</taxon>
    </lineage>
</organism>
<gene>
    <name evidence="4" type="ORF">SAMN05216551_109223</name>
</gene>